<dbReference type="EMBL" id="FQZR01000017">
    <property type="protein sequence ID" value="SHJ76780.1"/>
    <property type="molecule type" value="Genomic_DNA"/>
</dbReference>
<dbReference type="AlphaFoldDB" id="A0A8G2FCC6"/>
<gene>
    <name evidence="2" type="ORF">SAMN05660830_03176</name>
</gene>
<evidence type="ECO:0000313" key="2">
    <source>
        <dbReference type="EMBL" id="SHJ76780.1"/>
    </source>
</evidence>
<protein>
    <submittedName>
        <fullName evidence="2">Uncharacterized protein</fullName>
    </submittedName>
</protein>
<evidence type="ECO:0000256" key="1">
    <source>
        <dbReference type="SAM" id="Phobius"/>
    </source>
</evidence>
<name>A0A8G2FCC6_9BACT</name>
<comment type="caution">
    <text evidence="2">The sequence shown here is derived from an EMBL/GenBank/DDBJ whole genome shotgun (WGS) entry which is preliminary data.</text>
</comment>
<keyword evidence="1" id="KW-0472">Membrane</keyword>
<organism evidence="2 3">
    <name type="scientific">Halodesulfovibrio aestuarii</name>
    <dbReference type="NCBI Taxonomy" id="126333"/>
    <lineage>
        <taxon>Bacteria</taxon>
        <taxon>Pseudomonadati</taxon>
        <taxon>Thermodesulfobacteriota</taxon>
        <taxon>Desulfovibrionia</taxon>
        <taxon>Desulfovibrionales</taxon>
        <taxon>Desulfovibrionaceae</taxon>
        <taxon>Halodesulfovibrio</taxon>
    </lineage>
</organism>
<accession>A0A8G2FCC6</accession>
<keyword evidence="1" id="KW-1133">Transmembrane helix</keyword>
<dbReference type="RefSeq" id="WP_019999132.1">
    <property type="nucleotide sequence ID" value="NZ_CP192219.1"/>
</dbReference>
<proteinExistence type="predicted"/>
<sequence>MTASQDLPEIKENYTKDEVLELLETIQHVSPSSGWLTALLQETNFVSILQELKEVSLAELKHDEGITKETLIQLTSSLNISVNAVRDLAQSMDSDEIKLQAINRIFEELNKTQQRQVEVTQSNQKCKVPFGVIAFGCFVILGVFGVLVRNGSSNKRGNVA</sequence>
<feature type="transmembrane region" description="Helical" evidence="1">
    <location>
        <begin position="128"/>
        <end position="148"/>
    </location>
</feature>
<reference evidence="2 3" key="1">
    <citation type="submission" date="2016-11" db="EMBL/GenBank/DDBJ databases">
        <authorList>
            <person name="Varghese N."/>
            <person name="Submissions S."/>
        </authorList>
    </citation>
    <scope>NUCLEOTIDE SEQUENCE [LARGE SCALE GENOMIC DNA]</scope>
    <source>
        <strain evidence="2 3">DSM 17919</strain>
    </source>
</reference>
<evidence type="ECO:0000313" key="3">
    <source>
        <dbReference type="Proteomes" id="UP000184001"/>
    </source>
</evidence>
<keyword evidence="1" id="KW-0812">Transmembrane</keyword>
<dbReference type="Proteomes" id="UP000184001">
    <property type="component" value="Unassembled WGS sequence"/>
</dbReference>